<name>A5GE09_GEOUR</name>
<feature type="binding site" evidence="8">
    <location>
        <begin position="19"/>
        <end position="27"/>
    </location>
    <ligand>
        <name>ATP</name>
        <dbReference type="ChEBI" id="CHEBI:30616"/>
    </ligand>
</feature>
<dbReference type="InterPro" id="IPR011994">
    <property type="entry name" value="Cytidylate_kinase_dom"/>
</dbReference>
<dbReference type="InterPro" id="IPR027417">
    <property type="entry name" value="P-loop_NTPase"/>
</dbReference>
<dbReference type="Gene3D" id="3.40.50.300">
    <property type="entry name" value="P-loop containing nucleotide triphosphate hydrolases"/>
    <property type="match status" value="1"/>
</dbReference>
<feature type="domain" description="Cytidylate kinase" evidence="9">
    <location>
        <begin position="15"/>
        <end position="223"/>
    </location>
</feature>
<evidence type="ECO:0000313" key="10">
    <source>
        <dbReference type="EMBL" id="ABQ25664.1"/>
    </source>
</evidence>
<keyword evidence="2 8" id="KW-0808">Transferase</keyword>
<dbReference type="GO" id="GO:0036431">
    <property type="term" value="F:dCMP kinase activity"/>
    <property type="evidence" value="ECO:0007669"/>
    <property type="project" value="InterPro"/>
</dbReference>
<keyword evidence="4 8" id="KW-0418">Kinase</keyword>
<evidence type="ECO:0000256" key="8">
    <source>
        <dbReference type="HAMAP-Rule" id="MF_00238"/>
    </source>
</evidence>
<dbReference type="NCBIfam" id="TIGR00017">
    <property type="entry name" value="cmk"/>
    <property type="match status" value="1"/>
</dbReference>
<reference evidence="10 11" key="1">
    <citation type="submission" date="2007-05" db="EMBL/GenBank/DDBJ databases">
        <title>Complete sequence of Geobacter uraniireducens Rf4.</title>
        <authorList>
            <consortium name="US DOE Joint Genome Institute"/>
            <person name="Copeland A."/>
            <person name="Lucas S."/>
            <person name="Lapidus A."/>
            <person name="Barry K."/>
            <person name="Detter J.C."/>
            <person name="Glavina del Rio T."/>
            <person name="Hammon N."/>
            <person name="Israni S."/>
            <person name="Dalin E."/>
            <person name="Tice H."/>
            <person name="Pitluck S."/>
            <person name="Chertkov O."/>
            <person name="Brettin T."/>
            <person name="Bruce D."/>
            <person name="Han C."/>
            <person name="Schmutz J."/>
            <person name="Larimer F."/>
            <person name="Land M."/>
            <person name="Hauser L."/>
            <person name="Kyrpides N."/>
            <person name="Mikhailova N."/>
            <person name="Shelobolina E."/>
            <person name="Aklujkar M."/>
            <person name="Lovley D."/>
            <person name="Richardson P."/>
        </authorList>
    </citation>
    <scope>NUCLEOTIDE SEQUENCE [LARGE SCALE GENOMIC DNA]</scope>
    <source>
        <strain evidence="10 11">Rf4</strain>
    </source>
</reference>
<dbReference type="EC" id="2.7.4.25" evidence="8"/>
<protein>
    <recommendedName>
        <fullName evidence="8">Cytidylate kinase</fullName>
        <shortName evidence="8">CK</shortName>
        <ecNumber evidence="8">2.7.4.25</ecNumber>
    </recommendedName>
    <alternativeName>
        <fullName evidence="8">Cytidine monophosphate kinase</fullName>
        <shortName evidence="8">CMP kinase</shortName>
    </alternativeName>
</protein>
<dbReference type="GO" id="GO:0036430">
    <property type="term" value="F:CMP kinase activity"/>
    <property type="evidence" value="ECO:0007669"/>
    <property type="project" value="RHEA"/>
</dbReference>
<comment type="similarity">
    <text evidence="1 8">Belongs to the cytidylate kinase family. Type 1 subfamily.</text>
</comment>
<evidence type="ECO:0000259" key="9">
    <source>
        <dbReference type="Pfam" id="PF02224"/>
    </source>
</evidence>
<keyword evidence="11" id="KW-1185">Reference proteome</keyword>
<evidence type="ECO:0000256" key="7">
    <source>
        <dbReference type="ARBA" id="ARBA00048478"/>
    </source>
</evidence>
<dbReference type="HAMAP" id="MF_00238">
    <property type="entry name" value="Cytidyl_kinase_type1"/>
    <property type="match status" value="1"/>
</dbReference>
<comment type="subcellular location">
    <subcellularLocation>
        <location evidence="8">Cytoplasm</location>
    </subcellularLocation>
</comment>
<dbReference type="CDD" id="cd02020">
    <property type="entry name" value="CMPK"/>
    <property type="match status" value="1"/>
</dbReference>
<dbReference type="Proteomes" id="UP000006695">
    <property type="component" value="Chromosome"/>
</dbReference>
<organism evidence="10 11">
    <name type="scientific">Geotalea uraniireducens (strain Rf4)</name>
    <name type="common">Geobacter uraniireducens</name>
    <dbReference type="NCBI Taxonomy" id="351605"/>
    <lineage>
        <taxon>Bacteria</taxon>
        <taxon>Pseudomonadati</taxon>
        <taxon>Thermodesulfobacteriota</taxon>
        <taxon>Desulfuromonadia</taxon>
        <taxon>Geobacterales</taxon>
        <taxon>Geobacteraceae</taxon>
        <taxon>Geotalea</taxon>
    </lineage>
</organism>
<keyword evidence="8" id="KW-0963">Cytoplasm</keyword>
<evidence type="ECO:0000256" key="6">
    <source>
        <dbReference type="ARBA" id="ARBA00047615"/>
    </source>
</evidence>
<dbReference type="KEGG" id="gur:Gura_1465"/>
<dbReference type="GO" id="GO:0006220">
    <property type="term" value="P:pyrimidine nucleotide metabolic process"/>
    <property type="evidence" value="ECO:0007669"/>
    <property type="project" value="UniProtKB-UniRule"/>
</dbReference>
<dbReference type="STRING" id="351605.Gura_1465"/>
<evidence type="ECO:0000313" key="11">
    <source>
        <dbReference type="Proteomes" id="UP000006695"/>
    </source>
</evidence>
<comment type="catalytic activity">
    <reaction evidence="7 8">
        <text>CMP + ATP = CDP + ADP</text>
        <dbReference type="Rhea" id="RHEA:11600"/>
        <dbReference type="ChEBI" id="CHEBI:30616"/>
        <dbReference type="ChEBI" id="CHEBI:58069"/>
        <dbReference type="ChEBI" id="CHEBI:60377"/>
        <dbReference type="ChEBI" id="CHEBI:456216"/>
        <dbReference type="EC" id="2.7.4.25"/>
    </reaction>
</comment>
<keyword evidence="5 8" id="KW-0067">ATP-binding</keyword>
<dbReference type="OrthoDB" id="9807434at2"/>
<dbReference type="GO" id="GO:0005829">
    <property type="term" value="C:cytosol"/>
    <property type="evidence" value="ECO:0007669"/>
    <property type="project" value="TreeGrafter"/>
</dbReference>
<evidence type="ECO:0000256" key="2">
    <source>
        <dbReference type="ARBA" id="ARBA00022679"/>
    </source>
</evidence>
<comment type="catalytic activity">
    <reaction evidence="6 8">
        <text>dCMP + ATP = dCDP + ADP</text>
        <dbReference type="Rhea" id="RHEA:25094"/>
        <dbReference type="ChEBI" id="CHEBI:30616"/>
        <dbReference type="ChEBI" id="CHEBI:57566"/>
        <dbReference type="ChEBI" id="CHEBI:58593"/>
        <dbReference type="ChEBI" id="CHEBI:456216"/>
        <dbReference type="EC" id="2.7.4.25"/>
    </reaction>
</comment>
<evidence type="ECO:0000256" key="1">
    <source>
        <dbReference type="ARBA" id="ARBA00009427"/>
    </source>
</evidence>
<dbReference type="AlphaFoldDB" id="A5GE09"/>
<evidence type="ECO:0000256" key="4">
    <source>
        <dbReference type="ARBA" id="ARBA00022777"/>
    </source>
</evidence>
<dbReference type="InterPro" id="IPR003136">
    <property type="entry name" value="Cytidylate_kin"/>
</dbReference>
<accession>A5GE09</accession>
<proteinExistence type="inferred from homology"/>
<dbReference type="EMBL" id="CP000698">
    <property type="protein sequence ID" value="ABQ25664.1"/>
    <property type="molecule type" value="Genomic_DNA"/>
</dbReference>
<dbReference type="Pfam" id="PF02224">
    <property type="entry name" value="Cytidylate_kin"/>
    <property type="match status" value="1"/>
</dbReference>
<dbReference type="GO" id="GO:0005524">
    <property type="term" value="F:ATP binding"/>
    <property type="evidence" value="ECO:0007669"/>
    <property type="project" value="UniProtKB-UniRule"/>
</dbReference>
<evidence type="ECO:0000256" key="5">
    <source>
        <dbReference type="ARBA" id="ARBA00022840"/>
    </source>
</evidence>
<keyword evidence="3 8" id="KW-0547">Nucleotide-binding</keyword>
<dbReference type="GO" id="GO:0015949">
    <property type="term" value="P:nucleobase-containing small molecule interconversion"/>
    <property type="evidence" value="ECO:0007669"/>
    <property type="project" value="TreeGrafter"/>
</dbReference>
<dbReference type="HOGENOM" id="CLU_079959_0_2_7"/>
<gene>
    <name evidence="8" type="primary">cmk</name>
    <name evidence="10" type="ordered locus">Gura_1465</name>
</gene>
<dbReference type="PANTHER" id="PTHR21299:SF2">
    <property type="entry name" value="CYTIDYLATE KINASE"/>
    <property type="match status" value="1"/>
</dbReference>
<dbReference type="PANTHER" id="PTHR21299">
    <property type="entry name" value="CYTIDYLATE KINASE/PANTOATE-BETA-ALANINE LIGASE"/>
    <property type="match status" value="1"/>
</dbReference>
<dbReference type="SUPFAM" id="SSF52540">
    <property type="entry name" value="P-loop containing nucleoside triphosphate hydrolases"/>
    <property type="match status" value="1"/>
</dbReference>
<evidence type="ECO:0000256" key="3">
    <source>
        <dbReference type="ARBA" id="ARBA00022741"/>
    </source>
</evidence>
<dbReference type="RefSeq" id="WP_011938380.1">
    <property type="nucleotide sequence ID" value="NC_009483.1"/>
</dbReference>
<sequence length="240" mass="26209">MSDRCAAGRKNGLIVAIDGPSGAGKSTITKLLAERLGYIHIDTGAMFRAIALSVRRAGVAVDDDVSLAALCRRTDIVFVRDNGCCRVMLNGEDVSDAIRTPEISALTSRISARKPVRDSLLELQRRMGEDGGVILEGRDIGTVVFPDAEVKFFLSASAEERGRRRYLELTAKGEAVTLEQTIAAVVKRDEQDESREHAPLRCADDAVEIDSTGLSIDEVLALMEGKVRERQKYCAEKNEK</sequence>